<keyword evidence="9 13" id="KW-0275">Fatty acid biosynthesis</keyword>
<evidence type="ECO:0000256" key="10">
    <source>
        <dbReference type="ARBA" id="ARBA00048508"/>
    </source>
</evidence>
<dbReference type="EC" id="1.1.1.100" evidence="3 13"/>
<dbReference type="CDD" id="cd05333">
    <property type="entry name" value="BKR_SDR_c"/>
    <property type="match status" value="1"/>
</dbReference>
<evidence type="ECO:0000256" key="2">
    <source>
        <dbReference type="ARBA" id="ARBA00006484"/>
    </source>
</evidence>
<comment type="function">
    <text evidence="13">Catalyzes the NADPH-dependent reduction of beta-ketoacyl-ACP substrates to beta-hydroxyacyl-ACP products, the first reductive step in the elongation cycle of fatty acid biosynthesis.</text>
</comment>
<evidence type="ECO:0000256" key="6">
    <source>
        <dbReference type="ARBA" id="ARBA00022857"/>
    </source>
</evidence>
<keyword evidence="6 12" id="KW-0521">NADP</keyword>
<reference evidence="15 16" key="1">
    <citation type="journal article" date="2020" name="Front. Microbiol.">
        <title>Single-cell genomics of novel Actinobacteria with the Wood-Ljungdahl pathway discovered in a serpentinizing system.</title>
        <authorList>
            <person name="Merino N."/>
            <person name="Kawai M."/>
            <person name="Boyd E.S."/>
            <person name="Colman D.R."/>
            <person name="McGlynn S.E."/>
            <person name="Nealson K.H."/>
            <person name="Kurokawa K."/>
            <person name="Hongoh Y."/>
        </authorList>
    </citation>
    <scope>NUCLEOTIDE SEQUENCE [LARGE SCALE GENOMIC DNA]</scope>
    <source>
        <strain evidence="15 16">S33</strain>
    </source>
</reference>
<comment type="pathway">
    <text evidence="1 13">Lipid metabolism; fatty acid biosynthesis.</text>
</comment>
<gene>
    <name evidence="15" type="ORF">HKBW3S33_00909</name>
</gene>
<proteinExistence type="inferred from homology"/>
<dbReference type="NCBIfam" id="NF005559">
    <property type="entry name" value="PRK07231.1"/>
    <property type="match status" value="1"/>
</dbReference>
<dbReference type="PANTHER" id="PTHR42879">
    <property type="entry name" value="3-OXOACYL-(ACYL-CARRIER-PROTEIN) REDUCTASE"/>
    <property type="match status" value="1"/>
</dbReference>
<dbReference type="AlphaFoldDB" id="A0A6V8P9J7"/>
<keyword evidence="8 13" id="KW-0443">Lipid metabolism</keyword>
<evidence type="ECO:0000259" key="14">
    <source>
        <dbReference type="SMART" id="SM00822"/>
    </source>
</evidence>
<evidence type="ECO:0000256" key="4">
    <source>
        <dbReference type="ARBA" id="ARBA00022516"/>
    </source>
</evidence>
<evidence type="ECO:0000313" key="16">
    <source>
        <dbReference type="Proteomes" id="UP000591948"/>
    </source>
</evidence>
<accession>A0A6V8P9J7</accession>
<dbReference type="PROSITE" id="PS00061">
    <property type="entry name" value="ADH_SHORT"/>
    <property type="match status" value="1"/>
</dbReference>
<dbReference type="NCBIfam" id="NF004199">
    <property type="entry name" value="PRK05653.1-4"/>
    <property type="match status" value="1"/>
</dbReference>
<evidence type="ECO:0000256" key="13">
    <source>
        <dbReference type="RuleBase" id="RU366074"/>
    </source>
</evidence>
<organism evidence="15 16">
    <name type="scientific">Candidatus Hakubella thermalkaliphila</name>
    <dbReference type="NCBI Taxonomy" id="2754717"/>
    <lineage>
        <taxon>Bacteria</taxon>
        <taxon>Bacillati</taxon>
        <taxon>Actinomycetota</taxon>
        <taxon>Actinomycetota incertae sedis</taxon>
        <taxon>Candidatus Hakubellales</taxon>
        <taxon>Candidatus Hakubellaceae</taxon>
        <taxon>Candidatus Hakubella</taxon>
    </lineage>
</organism>
<feature type="active site" description="Proton acceptor" evidence="11">
    <location>
        <position position="164"/>
    </location>
</feature>
<dbReference type="EMBL" id="BLRY01000039">
    <property type="protein sequence ID" value="GFP27496.1"/>
    <property type="molecule type" value="Genomic_DNA"/>
</dbReference>
<feature type="binding site" evidence="12">
    <location>
        <position position="197"/>
    </location>
    <ligand>
        <name>NADP(+)</name>
        <dbReference type="ChEBI" id="CHEBI:58349"/>
    </ligand>
</feature>
<evidence type="ECO:0000256" key="7">
    <source>
        <dbReference type="ARBA" id="ARBA00023002"/>
    </source>
</evidence>
<keyword evidence="5 13" id="KW-0276">Fatty acid metabolism</keyword>
<dbReference type="FunFam" id="3.40.50.720:FF:000037">
    <property type="entry name" value="3-oxoacyl-[acyl-carrier-protein] reductase FabG"/>
    <property type="match status" value="1"/>
</dbReference>
<name>A0A6V8P9J7_9ACTN</name>
<comment type="subunit">
    <text evidence="13">Homotetramer.</text>
</comment>
<feature type="binding site" evidence="12">
    <location>
        <begin position="21"/>
        <end position="24"/>
    </location>
    <ligand>
        <name>NADP(+)</name>
        <dbReference type="ChEBI" id="CHEBI:58349"/>
    </ligand>
</feature>
<comment type="caution">
    <text evidence="15">The sequence shown here is derived from an EMBL/GenBank/DDBJ whole genome shotgun (WGS) entry which is preliminary data.</text>
</comment>
<evidence type="ECO:0000256" key="8">
    <source>
        <dbReference type="ARBA" id="ARBA00023098"/>
    </source>
</evidence>
<dbReference type="NCBIfam" id="TIGR01830">
    <property type="entry name" value="3oxo_ACP_reduc"/>
    <property type="match status" value="1"/>
</dbReference>
<comment type="catalytic activity">
    <reaction evidence="10 13">
        <text>a (3R)-hydroxyacyl-[ACP] + NADP(+) = a 3-oxoacyl-[ACP] + NADPH + H(+)</text>
        <dbReference type="Rhea" id="RHEA:17397"/>
        <dbReference type="Rhea" id="RHEA-COMP:9916"/>
        <dbReference type="Rhea" id="RHEA-COMP:9945"/>
        <dbReference type="ChEBI" id="CHEBI:15378"/>
        <dbReference type="ChEBI" id="CHEBI:57783"/>
        <dbReference type="ChEBI" id="CHEBI:58349"/>
        <dbReference type="ChEBI" id="CHEBI:78776"/>
        <dbReference type="ChEBI" id="CHEBI:78827"/>
        <dbReference type="EC" id="1.1.1.100"/>
    </reaction>
</comment>
<dbReference type="InterPro" id="IPR011284">
    <property type="entry name" value="3oxo_ACP_reduc"/>
</dbReference>
<evidence type="ECO:0000256" key="12">
    <source>
        <dbReference type="PIRSR" id="PIRSR611284-2"/>
    </source>
</evidence>
<dbReference type="UniPathway" id="UPA00094"/>
<dbReference type="Gene3D" id="3.40.50.720">
    <property type="entry name" value="NAD(P)-binding Rossmann-like Domain"/>
    <property type="match status" value="1"/>
</dbReference>
<evidence type="ECO:0000256" key="9">
    <source>
        <dbReference type="ARBA" id="ARBA00023160"/>
    </source>
</evidence>
<dbReference type="InterPro" id="IPR050259">
    <property type="entry name" value="SDR"/>
</dbReference>
<dbReference type="Proteomes" id="UP000591948">
    <property type="component" value="Unassembled WGS sequence"/>
</dbReference>
<dbReference type="GO" id="GO:0004316">
    <property type="term" value="F:3-oxoacyl-[acyl-carrier-protein] reductase (NADPH) activity"/>
    <property type="evidence" value="ECO:0007669"/>
    <property type="project" value="UniProtKB-UniRule"/>
</dbReference>
<evidence type="ECO:0000313" key="15">
    <source>
        <dbReference type="EMBL" id="GFP27496.1"/>
    </source>
</evidence>
<keyword evidence="4 13" id="KW-0444">Lipid biosynthesis</keyword>
<dbReference type="PRINTS" id="PR00081">
    <property type="entry name" value="GDHRDH"/>
</dbReference>
<dbReference type="PRINTS" id="PR00080">
    <property type="entry name" value="SDRFAMILY"/>
</dbReference>
<feature type="domain" description="Ketoreductase" evidence="14">
    <location>
        <begin position="15"/>
        <end position="195"/>
    </location>
</feature>
<dbReference type="InterPro" id="IPR057326">
    <property type="entry name" value="KR_dom"/>
</dbReference>
<dbReference type="PANTHER" id="PTHR42879:SF2">
    <property type="entry name" value="3-OXOACYL-[ACYL-CARRIER-PROTEIN] REDUCTASE FABG"/>
    <property type="match status" value="1"/>
</dbReference>
<feature type="binding site" evidence="12">
    <location>
        <position position="99"/>
    </location>
    <ligand>
        <name>NADP(+)</name>
        <dbReference type="ChEBI" id="CHEBI:58349"/>
    </ligand>
</feature>
<comment type="similarity">
    <text evidence="2 13">Belongs to the short-chain dehydrogenases/reductases (SDR) family.</text>
</comment>
<keyword evidence="16" id="KW-1185">Reference proteome</keyword>
<dbReference type="SMART" id="SM00822">
    <property type="entry name" value="PKS_KR"/>
    <property type="match status" value="1"/>
</dbReference>
<dbReference type="NCBIfam" id="NF009466">
    <property type="entry name" value="PRK12826.1-2"/>
    <property type="match status" value="1"/>
</dbReference>
<dbReference type="GO" id="GO:0006633">
    <property type="term" value="P:fatty acid biosynthetic process"/>
    <property type="evidence" value="ECO:0007669"/>
    <property type="project" value="UniProtKB-UniPathway"/>
</dbReference>
<dbReference type="SUPFAM" id="SSF51735">
    <property type="entry name" value="NAD(P)-binding Rossmann-fold domains"/>
    <property type="match status" value="1"/>
</dbReference>
<dbReference type="InterPro" id="IPR036291">
    <property type="entry name" value="NAD(P)-bd_dom_sf"/>
</dbReference>
<keyword evidence="7 13" id="KW-0560">Oxidoreductase</keyword>
<dbReference type="InterPro" id="IPR020904">
    <property type="entry name" value="Sc_DH/Rdtase_CS"/>
</dbReference>
<evidence type="ECO:0000256" key="1">
    <source>
        <dbReference type="ARBA" id="ARBA00005194"/>
    </source>
</evidence>
<sequence length="256" mass="27605">MANSPANNPLDLKEQVALVTGGSRGIGRRIALTLAQAGAHVAINFVSNRSLAEEVVEQIRSLGRQSLCVQADVKVEEQVSQMVEEISRELGKINILVNNAGVTRDNLIMRMSREEWQEVVDVNLTGAFLCSRAVVRDMVKQRSGAIINISSVVGLRGNPGQSNYCSAKAGLIGLTKSLARELASRNIRVNAVAPGYILTDMTERLSEELKSRILDYIPLGSFGDPQDVADAVLFLASPMARYITGQIILVDGGMGI</sequence>
<feature type="binding site" evidence="12">
    <location>
        <begin position="164"/>
        <end position="168"/>
    </location>
    <ligand>
        <name>NADP(+)</name>
        <dbReference type="ChEBI" id="CHEBI:58349"/>
    </ligand>
</feature>
<dbReference type="InterPro" id="IPR002347">
    <property type="entry name" value="SDR_fam"/>
</dbReference>
<evidence type="ECO:0000256" key="5">
    <source>
        <dbReference type="ARBA" id="ARBA00022832"/>
    </source>
</evidence>
<evidence type="ECO:0000256" key="3">
    <source>
        <dbReference type="ARBA" id="ARBA00012948"/>
    </source>
</evidence>
<protein>
    <recommendedName>
        <fullName evidence="3 13">3-oxoacyl-[acyl-carrier-protein] reductase</fullName>
        <ecNumber evidence="3 13">1.1.1.100</ecNumber>
    </recommendedName>
</protein>
<evidence type="ECO:0000256" key="11">
    <source>
        <dbReference type="PIRSR" id="PIRSR611284-1"/>
    </source>
</evidence>
<dbReference type="GO" id="GO:0051287">
    <property type="term" value="F:NAD binding"/>
    <property type="evidence" value="ECO:0007669"/>
    <property type="project" value="UniProtKB-UniRule"/>
</dbReference>
<dbReference type="Pfam" id="PF13561">
    <property type="entry name" value="adh_short_C2"/>
    <property type="match status" value="1"/>
</dbReference>